<evidence type="ECO:0000259" key="3">
    <source>
        <dbReference type="Pfam" id="PF13439"/>
    </source>
</evidence>
<proteinExistence type="predicted"/>
<dbReference type="InterPro" id="IPR028098">
    <property type="entry name" value="Glyco_trans_4-like_N"/>
</dbReference>
<evidence type="ECO:0000313" key="4">
    <source>
        <dbReference type="EMBL" id="CAJ71390.1"/>
    </source>
</evidence>
<gene>
    <name evidence="4" type="primary">mtfB</name>
    <name evidence="4" type="ORF">kustc0645</name>
</gene>
<reference evidence="4" key="2">
    <citation type="submission" date="2006-01" db="EMBL/GenBank/DDBJ databases">
        <authorList>
            <person name="Genoscope"/>
        </authorList>
    </citation>
    <scope>NUCLEOTIDE SEQUENCE</scope>
</reference>
<dbReference type="PANTHER" id="PTHR46401">
    <property type="entry name" value="GLYCOSYLTRANSFERASE WBBK-RELATED"/>
    <property type="match status" value="1"/>
</dbReference>
<reference evidence="4" key="1">
    <citation type="journal article" date="2006" name="Nature">
        <title>Deciphering the evolution and metabolism of an anammox bacterium from a community genome.</title>
        <authorList>
            <person name="Strous M."/>
            <person name="Pelletier E."/>
            <person name="Mangenot S."/>
            <person name="Rattei T."/>
            <person name="Lehner A."/>
            <person name="Taylor M.W."/>
            <person name="Horn M."/>
            <person name="Daims H."/>
            <person name="Bartol-Mavel D."/>
            <person name="Wincker P."/>
            <person name="Barbe V."/>
            <person name="Fonknechten N."/>
            <person name="Vallenet D."/>
            <person name="Segurens B."/>
            <person name="Schenowitz-Truong C."/>
            <person name="Medigue C."/>
            <person name="Collingro A."/>
            <person name="Snel B."/>
            <person name="Dutilh B.E."/>
            <person name="OpDenCamp H.J.M."/>
            <person name="vanDerDrift C."/>
            <person name="Cirpus I."/>
            <person name="vanDePas-Schoonen K.T."/>
            <person name="Harhangi H.R."/>
            <person name="vanNiftrik L."/>
            <person name="Schmid M."/>
            <person name="Keltjens J."/>
            <person name="vanDeVossenberg J."/>
            <person name="Kartal B."/>
            <person name="Meier H."/>
            <person name="Frishman D."/>
            <person name="Huynen M.A."/>
            <person name="Mewes H."/>
            <person name="Weissenbach J."/>
            <person name="Jetten M.S.M."/>
            <person name="Wagner M."/>
            <person name="LePaslier D."/>
        </authorList>
    </citation>
    <scope>NUCLEOTIDE SEQUENCE</scope>
</reference>
<dbReference type="Pfam" id="PF00534">
    <property type="entry name" value="Glycos_transf_1"/>
    <property type="match status" value="1"/>
</dbReference>
<dbReference type="RefSeq" id="WP_169703620.1">
    <property type="nucleotide sequence ID" value="NZ_OCTL01000080.1"/>
</dbReference>
<organism evidence="4">
    <name type="scientific">Kuenenia stuttgartiensis</name>
    <dbReference type="NCBI Taxonomy" id="174633"/>
    <lineage>
        <taxon>Bacteria</taxon>
        <taxon>Pseudomonadati</taxon>
        <taxon>Planctomycetota</taxon>
        <taxon>Candidatus Brocadiia</taxon>
        <taxon>Candidatus Brocadiales</taxon>
        <taxon>Candidatus Brocadiaceae</taxon>
        <taxon>Candidatus Kuenenia</taxon>
    </lineage>
</organism>
<evidence type="ECO:0000256" key="1">
    <source>
        <dbReference type="ARBA" id="ARBA00022679"/>
    </source>
</evidence>
<dbReference type="PANTHER" id="PTHR46401:SF2">
    <property type="entry name" value="GLYCOSYLTRANSFERASE WBBK-RELATED"/>
    <property type="match status" value="1"/>
</dbReference>
<feature type="domain" description="Glycosyltransferase subfamily 4-like N-terminal" evidence="3">
    <location>
        <begin position="13"/>
        <end position="175"/>
    </location>
</feature>
<feature type="domain" description="Glycosyl transferase family 1" evidence="2">
    <location>
        <begin position="190"/>
        <end position="350"/>
    </location>
</feature>
<keyword evidence="4" id="KW-0328">Glycosyltransferase</keyword>
<dbReference type="CAZy" id="GT4">
    <property type="family name" value="Glycosyltransferase Family 4"/>
</dbReference>
<dbReference type="GO" id="GO:0009103">
    <property type="term" value="P:lipopolysaccharide biosynthetic process"/>
    <property type="evidence" value="ECO:0007669"/>
    <property type="project" value="TreeGrafter"/>
</dbReference>
<dbReference type="InterPro" id="IPR001296">
    <property type="entry name" value="Glyco_trans_1"/>
</dbReference>
<sequence length="378" mass="43933">MRIAINALSAVAGGGVTYLNQLFKHLSVIDRNNEYLVITTKKGKKVLYADYKNFCVLSFKIPSISIITRLLWEQVCLWYILKKYKADVLYSPANIGLIFQSFPTIVMIQTVAPFDYEMIKKQNLYYRLKFNLLRILTSLSIKKARNVIFISDKARKELSHYYKLQKDNTSLIYHGRSEIFKPDLDSSRLMEIKQKYGLDEFILYVSNIYKYKNFFELIHAFSLIKEQVNPGLKLALVGKSFDDQYTEALKTLVSSKGLEDRVIFFGHISYEELPYFYAMCRLFLYPSTCENCPNILIEAMACGAPILSSNIEPMPEICQDAAVYFDPFNPRDIAEKIQTTLTNDTLIRDLKRLSLRRASYFSWEDTARKTLQVFEKCK</sequence>
<dbReference type="EMBL" id="CT573073">
    <property type="protein sequence ID" value="CAJ71390.1"/>
    <property type="molecule type" value="Genomic_DNA"/>
</dbReference>
<dbReference type="AlphaFoldDB" id="Q1PVZ5"/>
<dbReference type="EC" id="2.4.1.-" evidence="4"/>
<dbReference type="Gene3D" id="3.40.50.2000">
    <property type="entry name" value="Glycogen Phosphorylase B"/>
    <property type="match status" value="2"/>
</dbReference>
<name>Q1PVZ5_KUEST</name>
<accession>Q1PVZ5</accession>
<dbReference type="CDD" id="cd03809">
    <property type="entry name" value="GT4_MtfB-like"/>
    <property type="match status" value="1"/>
</dbReference>
<keyword evidence="1 4" id="KW-0808">Transferase</keyword>
<protein>
    <submittedName>
        <fullName evidence="4">Similar to mannosyltransferase B</fullName>
        <ecNumber evidence="4">2.4.1.-</ecNumber>
    </submittedName>
</protein>
<dbReference type="SUPFAM" id="SSF53756">
    <property type="entry name" value="UDP-Glycosyltransferase/glycogen phosphorylase"/>
    <property type="match status" value="1"/>
</dbReference>
<dbReference type="GO" id="GO:0016757">
    <property type="term" value="F:glycosyltransferase activity"/>
    <property type="evidence" value="ECO:0007669"/>
    <property type="project" value="UniProtKB-KW"/>
</dbReference>
<dbReference type="Pfam" id="PF13439">
    <property type="entry name" value="Glyco_transf_4"/>
    <property type="match status" value="1"/>
</dbReference>
<evidence type="ECO:0000259" key="2">
    <source>
        <dbReference type="Pfam" id="PF00534"/>
    </source>
</evidence>